<feature type="transmembrane region" description="Helical" evidence="1">
    <location>
        <begin position="48"/>
        <end position="66"/>
    </location>
</feature>
<evidence type="ECO:0000256" key="1">
    <source>
        <dbReference type="SAM" id="Phobius"/>
    </source>
</evidence>
<keyword evidence="1" id="KW-1133">Transmembrane helix</keyword>
<proteinExistence type="predicted"/>
<reference evidence="2 3" key="1">
    <citation type="journal article" date="2018" name="Int. J. Food Microbiol.">
        <title>Growth of Carnobacterium spp. isolated from chilled vacuum-packaged meat under relevant acidic conditions.</title>
        <authorList>
            <person name="Zhang P."/>
            <person name="Badoni M."/>
            <person name="Ganzle M."/>
            <person name="Yang X."/>
        </authorList>
    </citation>
    <scope>NUCLEOTIDE SEQUENCE [LARGE SCALE GENOMIC DNA]</scope>
    <source>
        <strain evidence="2 3">B2</strain>
    </source>
</reference>
<evidence type="ECO:0000313" key="2">
    <source>
        <dbReference type="EMBL" id="TFJ25068.1"/>
    </source>
</evidence>
<evidence type="ECO:0008006" key="4">
    <source>
        <dbReference type="Google" id="ProtNLM"/>
    </source>
</evidence>
<comment type="caution">
    <text evidence="2">The sequence shown here is derived from an EMBL/GenBank/DDBJ whole genome shotgun (WGS) entry which is preliminary data.</text>
</comment>
<protein>
    <recommendedName>
        <fullName evidence="4">Preprotein translocase, SecE subunit domain protein</fullName>
    </recommendedName>
</protein>
<dbReference type="EMBL" id="NRPP01000017">
    <property type="protein sequence ID" value="TFJ25068.1"/>
    <property type="molecule type" value="Genomic_DNA"/>
</dbReference>
<gene>
    <name evidence="2" type="ORF">CKN69_10640</name>
</gene>
<keyword evidence="1" id="KW-0472">Membrane</keyword>
<sequence>MAFKPGKIYQEMVEVEDNKKGMGCFAWLLISIVVLIILFYVLGFILTHPFISMVGIVSIVFIVNYFRK</sequence>
<dbReference type="AlphaFoldDB" id="A0A7Z8CYC4"/>
<accession>A0A7Z8CYC4</accession>
<feature type="transmembrane region" description="Helical" evidence="1">
    <location>
        <begin position="21"/>
        <end position="42"/>
    </location>
</feature>
<organism evidence="2 3">
    <name type="scientific">Carnobacterium divergens</name>
    <name type="common">Lactobacillus divergens</name>
    <dbReference type="NCBI Taxonomy" id="2748"/>
    <lineage>
        <taxon>Bacteria</taxon>
        <taxon>Bacillati</taxon>
        <taxon>Bacillota</taxon>
        <taxon>Bacilli</taxon>
        <taxon>Lactobacillales</taxon>
        <taxon>Carnobacteriaceae</taxon>
        <taxon>Carnobacterium</taxon>
    </lineage>
</organism>
<keyword evidence="1" id="KW-0812">Transmembrane</keyword>
<dbReference type="RefSeq" id="WP_135026346.1">
    <property type="nucleotide sequence ID" value="NZ_JBFUWK010000004.1"/>
</dbReference>
<name>A0A7Z8CYC4_CARDV</name>
<evidence type="ECO:0000313" key="3">
    <source>
        <dbReference type="Proteomes" id="UP000297938"/>
    </source>
</evidence>
<dbReference type="Proteomes" id="UP000297938">
    <property type="component" value="Unassembled WGS sequence"/>
</dbReference>